<feature type="compositionally biased region" description="Polar residues" evidence="1">
    <location>
        <begin position="2633"/>
        <end position="2642"/>
    </location>
</feature>
<evidence type="ECO:0000259" key="2">
    <source>
        <dbReference type="SMART" id="SM00743"/>
    </source>
</evidence>
<gene>
    <name evidence="3" type="ORF">SSX86_028960</name>
</gene>
<feature type="compositionally biased region" description="Polar residues" evidence="1">
    <location>
        <begin position="2281"/>
        <end position="2301"/>
    </location>
</feature>
<feature type="region of interest" description="Disordered" evidence="1">
    <location>
        <begin position="2277"/>
        <end position="2301"/>
    </location>
</feature>
<protein>
    <recommendedName>
        <fullName evidence="2">Agenet domain-containing protein</fullName>
    </recommendedName>
</protein>
<feature type="compositionally biased region" description="Basic and acidic residues" evidence="1">
    <location>
        <begin position="1267"/>
        <end position="1277"/>
    </location>
</feature>
<dbReference type="InterPro" id="IPR008395">
    <property type="entry name" value="Agenet-like_dom"/>
</dbReference>
<feature type="region of interest" description="Disordered" evidence="1">
    <location>
        <begin position="1439"/>
        <end position="1517"/>
    </location>
</feature>
<dbReference type="Pfam" id="PF05641">
    <property type="entry name" value="Agenet"/>
    <property type="match status" value="1"/>
</dbReference>
<feature type="compositionally biased region" description="Polar residues" evidence="1">
    <location>
        <begin position="936"/>
        <end position="947"/>
    </location>
</feature>
<feature type="region of interest" description="Disordered" evidence="1">
    <location>
        <begin position="1363"/>
        <end position="1399"/>
    </location>
</feature>
<organism evidence="3 4">
    <name type="scientific">Deinandra increscens subsp. villosa</name>
    <dbReference type="NCBI Taxonomy" id="3103831"/>
    <lineage>
        <taxon>Eukaryota</taxon>
        <taxon>Viridiplantae</taxon>
        <taxon>Streptophyta</taxon>
        <taxon>Embryophyta</taxon>
        <taxon>Tracheophyta</taxon>
        <taxon>Spermatophyta</taxon>
        <taxon>Magnoliopsida</taxon>
        <taxon>eudicotyledons</taxon>
        <taxon>Gunneridae</taxon>
        <taxon>Pentapetalae</taxon>
        <taxon>asterids</taxon>
        <taxon>campanulids</taxon>
        <taxon>Asterales</taxon>
        <taxon>Asteraceae</taxon>
        <taxon>Asteroideae</taxon>
        <taxon>Heliantheae alliance</taxon>
        <taxon>Madieae</taxon>
        <taxon>Madiinae</taxon>
        <taxon>Deinandra</taxon>
    </lineage>
</organism>
<feature type="region of interest" description="Disordered" evidence="1">
    <location>
        <begin position="2575"/>
        <end position="2719"/>
    </location>
</feature>
<feature type="region of interest" description="Disordered" evidence="1">
    <location>
        <begin position="936"/>
        <end position="978"/>
    </location>
</feature>
<dbReference type="SMART" id="SM00743">
    <property type="entry name" value="Agenet"/>
    <property type="match status" value="2"/>
</dbReference>
<dbReference type="PANTHER" id="PTHR48429">
    <property type="entry name" value="AGENET DOMAIN-CONTAINING PROTEIN"/>
    <property type="match status" value="1"/>
</dbReference>
<name>A0AAP0C937_9ASTR</name>
<feature type="compositionally biased region" description="Basic and acidic residues" evidence="1">
    <location>
        <begin position="1486"/>
        <end position="1498"/>
    </location>
</feature>
<feature type="compositionally biased region" description="Basic and acidic residues" evidence="1">
    <location>
        <begin position="432"/>
        <end position="442"/>
    </location>
</feature>
<feature type="region of interest" description="Disordered" evidence="1">
    <location>
        <begin position="284"/>
        <end position="304"/>
    </location>
</feature>
<feature type="domain" description="Agenet" evidence="2">
    <location>
        <begin position="2415"/>
        <end position="2474"/>
    </location>
</feature>
<feature type="region of interest" description="Disordered" evidence="1">
    <location>
        <begin position="1227"/>
        <end position="1255"/>
    </location>
</feature>
<feature type="region of interest" description="Disordered" evidence="1">
    <location>
        <begin position="328"/>
        <end position="357"/>
    </location>
</feature>
<feature type="compositionally biased region" description="Basic and acidic residues" evidence="1">
    <location>
        <begin position="2593"/>
        <end position="2602"/>
    </location>
</feature>
<dbReference type="InterPro" id="IPR055274">
    <property type="entry name" value="SWO1"/>
</dbReference>
<dbReference type="InterPro" id="IPR014002">
    <property type="entry name" value="Agenet_dom_plant"/>
</dbReference>
<dbReference type="PANTHER" id="PTHR48429:SF1">
    <property type="entry name" value="AGENET DOMAIN-CONTAINING PROTEIN"/>
    <property type="match status" value="1"/>
</dbReference>
<feature type="compositionally biased region" description="Basic and acidic residues" evidence="1">
    <location>
        <begin position="342"/>
        <end position="352"/>
    </location>
</feature>
<proteinExistence type="predicted"/>
<feature type="compositionally biased region" description="Polar residues" evidence="1">
    <location>
        <begin position="1439"/>
        <end position="1451"/>
    </location>
</feature>
<comment type="caution">
    <text evidence="3">The sequence shown here is derived from an EMBL/GenBank/DDBJ whole genome shotgun (WGS) entry which is preliminary data.</text>
</comment>
<sequence length="2719" mass="294393">MPMDYDDNEFNIHNVELAEEGSSTVSPVLRPYDYEDGGDLRFDSLVENEVFLGITGQEDNQWIEEYSRGTSSTPAESRRDNVWSEATSSESVEMLLKSVGQEALVTDLSDEPGSFVTNMDPNLKQDDEDIHPREAMVTNKEEEGALATEELAVSEEPGSLSINMDLNSKQDDESNLALEAMVTNTEEEGAFATKELDVSDEPGSLAIIMDPNLKPDDGDIHAHEEMVTIKEEEGTFATKELVVSDEPSSLAIIMDPNLKQGDGNNHAQEAMVTNKEMEALVIDSSDEPGRLVTNMDPNLKQDDEDNHALEAMVTNKEEEGDLAIEELDVSDEPGRLSINMDHNSKQDDESNHAQEAMVTNKEEGGAFATKELDVIDEPGSLAINMDPNLKQDDRNIHAQEVIVTNKEDEGTFATKELDVSDEPGSLSINMDHNSKQDDESNHAQEAMVTNKEEEGAFAAKELDVSNEPGSLGINMDPNLKQDNGNILAQEEMVTNKKEEGTFATKELDVSDEPGSLTINMDPNLKQDDGNNHAQEAMVTNKEVGALVTEVLYASDDLGELTAYMDPKLKQNDGNNHAQEAMVTNEEVGALVTEELYASDDLGELTRYMDPNLKQNHGNNHAHEAMIISKCQDHFSGSNVSFDCQKVIYTFTKDSQEGAKVSGLELDSDVLANKYDLSVGKEEGATEELEVSDEPGSLAINMDPKLEQDDGNNHAHDEMIVNEPQDNFSGSNASFDCEKVNVTFKKDSQKATVSGLELDSDVLECDLSEEKADGICDDVNHEARNISVDLFENKLQDLSTSKIECVNLDASKECDLKKCLSSNEAECSTKIMDNTIGSHTGVEPCTNRVLNTSNVQSLDKPPFEVDILVDEEKVLAGSCNLLTTTSTEVFHDSKCAITAFPEAHELNNDLMQEDLPLVAVEDDDQIKSENLASLETNVCSPSKMSDVQNGYAEESEKPDDVFDPSEMNEGSSIRDVGTSMANTCSSTELLAGNTDLVATPKAHNGNSNDKDESPAAKIPGSMQQQVNNEIQSPEQDGGTCINHDVTFHKEGNAKLPLDIASLDSQKHVELNSSAEGCEAHGSEADVTILVEPAAAVNSNMVSSSDTLSRVNLNSGNVATGYIDAKPPPILGGMSSVHQDSEENKEGFVSDGTCENESRKVAGSMIDCASLSVVETVASPDSAGEVVHGTSVENMNAIMNELAQEANSDDMGDCSTPSTVDAIPCDSSAKVGDDVEAGDGIQESISGPHVDMSTEQHASTDMVLTSECDDSHMRHEKDSSFSMDKFQSISPLSNTNNSELSQSKRVEPREGAINENASLLEATEDVVLTSEFDDGHMRPEEDSSVSVDNLQSVSPLLNTNAIELSQNTRVKPSEGAINEETSLPEATEEVPGKEHLNSSNSDMKIDRSFTFDVSATAGLGETGNGLQLFPASQACNLSTNMEVPCTDSSSSTLDPRKPNEAPVVTSQTPGSGTIYAGSKERKPRRKSAGKESVKKAKEKTTLQSGRVDKSSPLLVSPQPPTAAVAAGHFIQFQESRHKEECSATKPIPISNLPDLNNATCIFHQPFTNNQQVQLRAQILVYGSLISGTPPEEPHMIAAFGQSDAERKTWEAAWHACLERVHGEKSQANTPAIRQPQSDLKDVGHRSPDLGIKHSSTLSSSNMGTPAAASPLIPIPSPLWNMFTPSCVDFQSRSAAFHKSYTPIHPPTYQTPPNPSWLSQSPFFGQWGVASSPPPSTSRLSALPIIEAVKLTPVKVSGGGPHAYSMPVVDSTVFPSLSTDGKKASCDSKSRKRKKVTASSVLSQVLTPPIAHLVPGARGHNYNCIPFMVENQTESVTAPVTAGVFSTPVTVSTPPAPKSSSPGRFLSFHDHSLGDKKVGNADDILLKKVEEGNMQEADVNATKTWQPSSDSRSIKRTKVTTISAVNQTPVSTPAPPAVTCLPQVHGSEISLLAQNQTVSVPAPVFSTSVPTSAAMSTPASMTSDSSLNGRFFETLYPTASTHGYPRTGYQNMEHALAVQETLSKIRESKLQAESAALLAAAEVSKCQDVWSMLDSQKNFGAVSDPEAKLLSSVVAAASVAKMASAAAKIASNVAEQAKLMADEVFLSSKPENFNHISHPNVINKDTPASILKSVDKTADNHPNSVISAAREAARRRIEAASAASKHAENLDAIVKAAELAAETVSHVGKIVAMHDSSVSRKLAEAGPEGFWKIPQLAYEQHQGGDVTGLHLNNNSGKKNVAGVFIDEIQTLKHGLSPPEHLAHNQMMMGIGDGSITGNEKDTRTSIVPNLSRPSGVSTEANTGSPHTYVVGHNIPKNTTCFWEEHNIKEGCLVEVYKKDGKYKGAWLAANVLSLKDNKALVCYTTIKSSDQGSEKVKEWVAFEVEGSEAVPRIRIAHPLTTMQFEGARKRCRTAVTDYAWSKGDRVDAWMQDCWREGVVMEPNKIDATSLTVQFPAKQGETSVVRSWHVRPTLIWNDRKWIEWNGYSVSQGDTPKEKRMKIGSPVAVNDKMKDKLPMNVESGRHEKQGTLLPLLSLQDSRFNVEATRTIPQMVQSSFHKPPNALGCKNDAMENQVTEAKPRFNSRKPPVPSFRTITSRDSHRTDADSVENSSSRQNQTQVGSSSNKSKDPAKRPTTKTAFTFTSKPKSEHSNRGKVQVAPKIEVKDRSNSQVNEPRRSNRKIQPTSRLLEGLQSSLTIPKIPSVSHSGQRKITPKGNSSNHD</sequence>
<reference evidence="3 4" key="1">
    <citation type="submission" date="2024-04" db="EMBL/GenBank/DDBJ databases">
        <title>The reference genome of an endangered Asteraceae, Deinandra increscens subsp. villosa, native to the Central Coast of California.</title>
        <authorList>
            <person name="Guilliams M."/>
            <person name="Hasenstab-Lehman K."/>
            <person name="Meyer R."/>
            <person name="Mcevoy S."/>
        </authorList>
    </citation>
    <scope>NUCLEOTIDE SEQUENCE [LARGE SCALE GENOMIC DNA]</scope>
    <source>
        <tissue evidence="3">Leaf</tissue>
    </source>
</reference>
<evidence type="ECO:0000313" key="3">
    <source>
        <dbReference type="EMBL" id="KAK9052331.1"/>
    </source>
</evidence>
<evidence type="ECO:0000256" key="1">
    <source>
        <dbReference type="SAM" id="MobiDB-lite"/>
    </source>
</evidence>
<dbReference type="Proteomes" id="UP001408789">
    <property type="component" value="Unassembled WGS sequence"/>
</dbReference>
<feature type="region of interest" description="Disordered" evidence="1">
    <location>
        <begin position="997"/>
        <end position="1025"/>
    </location>
</feature>
<feature type="compositionally biased region" description="Polar residues" evidence="1">
    <location>
        <begin position="2678"/>
        <end position="2694"/>
    </location>
</feature>
<feature type="domain" description="Agenet" evidence="2">
    <location>
        <begin position="2322"/>
        <end position="2387"/>
    </location>
</feature>
<dbReference type="EMBL" id="JBCNJP010000027">
    <property type="protein sequence ID" value="KAK9052331.1"/>
    <property type="molecule type" value="Genomic_DNA"/>
</dbReference>
<keyword evidence="4" id="KW-1185">Reference proteome</keyword>
<feature type="compositionally biased region" description="Polar residues" evidence="1">
    <location>
        <begin position="1623"/>
        <end position="1635"/>
    </location>
</feature>
<feature type="compositionally biased region" description="Polar residues" evidence="1">
    <location>
        <begin position="2605"/>
        <end position="2622"/>
    </location>
</feature>
<feature type="compositionally biased region" description="Polar residues" evidence="1">
    <location>
        <begin position="1278"/>
        <end position="1299"/>
    </location>
</feature>
<feature type="region of interest" description="Disordered" evidence="1">
    <location>
        <begin position="1622"/>
        <end position="1641"/>
    </location>
</feature>
<feature type="compositionally biased region" description="Basic and acidic residues" evidence="1">
    <location>
        <begin position="1300"/>
        <end position="1309"/>
    </location>
</feature>
<feature type="region of interest" description="Disordered" evidence="1">
    <location>
        <begin position="67"/>
        <end position="86"/>
    </location>
</feature>
<accession>A0AAP0C937</accession>
<feature type="region of interest" description="Disordered" evidence="1">
    <location>
        <begin position="407"/>
        <end position="449"/>
    </location>
</feature>
<evidence type="ECO:0000313" key="4">
    <source>
        <dbReference type="Proteomes" id="UP001408789"/>
    </source>
</evidence>
<feature type="region of interest" description="Disordered" evidence="1">
    <location>
        <begin position="1267"/>
        <end position="1309"/>
    </location>
</feature>